<feature type="transmembrane region" description="Helical" evidence="1">
    <location>
        <begin position="601"/>
        <end position="619"/>
    </location>
</feature>
<gene>
    <name evidence="3" type="primary">prkC_1</name>
    <name evidence="3" type="ORF">V144x_02140</name>
</gene>
<dbReference type="RefSeq" id="WP_144980068.1">
    <property type="nucleotide sequence ID" value="NZ_CP037920.1"/>
</dbReference>
<evidence type="ECO:0000313" key="4">
    <source>
        <dbReference type="Proteomes" id="UP000318704"/>
    </source>
</evidence>
<dbReference type="GO" id="GO:0005524">
    <property type="term" value="F:ATP binding"/>
    <property type="evidence" value="ECO:0007669"/>
    <property type="project" value="InterPro"/>
</dbReference>
<keyword evidence="3" id="KW-0418">Kinase</keyword>
<organism evidence="3 4">
    <name type="scientific">Gimesia aquarii</name>
    <dbReference type="NCBI Taxonomy" id="2527964"/>
    <lineage>
        <taxon>Bacteria</taxon>
        <taxon>Pseudomonadati</taxon>
        <taxon>Planctomycetota</taxon>
        <taxon>Planctomycetia</taxon>
        <taxon>Planctomycetales</taxon>
        <taxon>Planctomycetaceae</taxon>
        <taxon>Gimesia</taxon>
    </lineage>
</organism>
<evidence type="ECO:0000259" key="2">
    <source>
        <dbReference type="PROSITE" id="PS50011"/>
    </source>
</evidence>
<dbReference type="EMBL" id="CP037920">
    <property type="protein sequence ID" value="QDT94783.1"/>
    <property type="molecule type" value="Genomic_DNA"/>
</dbReference>
<evidence type="ECO:0000256" key="1">
    <source>
        <dbReference type="SAM" id="Phobius"/>
    </source>
</evidence>
<feature type="transmembrane region" description="Helical" evidence="1">
    <location>
        <begin position="341"/>
        <end position="358"/>
    </location>
</feature>
<keyword evidence="1" id="KW-0812">Transmembrane</keyword>
<name>A0A517VP83_9PLAN</name>
<dbReference type="Pfam" id="PF00069">
    <property type="entry name" value="Pkinase"/>
    <property type="match status" value="1"/>
</dbReference>
<feature type="domain" description="Protein kinase" evidence="2">
    <location>
        <begin position="15"/>
        <end position="259"/>
    </location>
</feature>
<sequence>MKFTFAPESKPLEGFTIKRAIDRGGFGEVYYALSDSGKEVALKLLQQNMDIELRGVTQCMNLKHPNLVTIFDVKTDQDGDHWVVMEYVSGQGLDKALHQYPNGMPMEQVRYWLSGISEGLAYLHSRGLVHRDLKPSNVFRDGEIIKVGDVGLSKFITHSRRSANTQSVGTVYYMAPEVAKGRYGKEVDVYAAGVLVYEMITGVVPFDGESTAEILMKHLSEKPDLSRLPVHLRAVLGRALEKDPQKRISDIREFKQQFERALFQRDTHTEIPEDSFEETHFSNRQTGQNVDSDLAQTAYIQKSPDGSASSTGLNGVTTFVFIFIGLFLFLCTIGRPGFLELLIVGFLSAILAGIFSVFSRSGRALLARGATAVVNGPPPISMISKCKKAIVKGPPPLSDLLGKGQNSNGQPATEDYRQQKLEEARIFREKQQKEVEAHQRYVREQHRRKQCFPRRLTPKSRRSISLRSRLYDLSISMIKAVVCTLVIVAGILFFTDGAISKGFWTGSDLTPFALLTFGSLIATWSVLLVAKMTEGKSFDNSTRRLMWLGVGAVVGAMIYLLQVDILMTTKNASLVLHSDQNPIFNTVGPYSLVLSDQQPSLIGYVVFFSMLFCFRRWWWHADSFRPKKFRVSSVLLTVFAAYVITAIWAFPMTAALCWAAIISSVVQLSATWIPDEERVAALKGESNGC</sequence>
<dbReference type="Proteomes" id="UP000318704">
    <property type="component" value="Chromosome"/>
</dbReference>
<feature type="transmembrane region" description="Helical" evidence="1">
    <location>
        <begin position="470"/>
        <end position="494"/>
    </location>
</feature>
<feature type="transmembrane region" description="Helical" evidence="1">
    <location>
        <begin position="312"/>
        <end position="335"/>
    </location>
</feature>
<dbReference type="PANTHER" id="PTHR24348">
    <property type="entry name" value="SERINE/THREONINE-PROTEIN KINASE UNC-51-RELATED"/>
    <property type="match status" value="1"/>
</dbReference>
<keyword evidence="3" id="KW-0808">Transferase</keyword>
<dbReference type="SUPFAM" id="SSF56112">
    <property type="entry name" value="Protein kinase-like (PK-like)"/>
    <property type="match status" value="1"/>
</dbReference>
<dbReference type="PROSITE" id="PS50011">
    <property type="entry name" value="PROTEIN_KINASE_DOM"/>
    <property type="match status" value="1"/>
</dbReference>
<dbReference type="Gene3D" id="1.10.510.10">
    <property type="entry name" value="Transferase(Phosphotransferase) domain 1"/>
    <property type="match status" value="1"/>
</dbReference>
<keyword evidence="1" id="KW-1133">Transmembrane helix</keyword>
<dbReference type="GO" id="GO:0005737">
    <property type="term" value="C:cytoplasm"/>
    <property type="evidence" value="ECO:0007669"/>
    <property type="project" value="TreeGrafter"/>
</dbReference>
<feature type="transmembrane region" description="Helical" evidence="1">
    <location>
        <begin position="545"/>
        <end position="567"/>
    </location>
</feature>
<protein>
    <submittedName>
        <fullName evidence="3">Serine/threonine-protein kinase PrkC</fullName>
        <ecNumber evidence="3">2.7.11.1</ecNumber>
    </submittedName>
</protein>
<evidence type="ECO:0000313" key="3">
    <source>
        <dbReference type="EMBL" id="QDT94783.1"/>
    </source>
</evidence>
<dbReference type="InterPro" id="IPR000719">
    <property type="entry name" value="Prot_kinase_dom"/>
</dbReference>
<dbReference type="AlphaFoldDB" id="A0A517VP83"/>
<feature type="transmembrane region" description="Helical" evidence="1">
    <location>
        <begin position="514"/>
        <end position="533"/>
    </location>
</feature>
<accession>A0A517VP83</accession>
<dbReference type="KEGG" id="gaw:V144x_02140"/>
<proteinExistence type="predicted"/>
<keyword evidence="1" id="KW-0472">Membrane</keyword>
<dbReference type="InterPro" id="IPR011009">
    <property type="entry name" value="Kinase-like_dom_sf"/>
</dbReference>
<dbReference type="GO" id="GO:0004674">
    <property type="term" value="F:protein serine/threonine kinase activity"/>
    <property type="evidence" value="ECO:0007669"/>
    <property type="project" value="UniProtKB-EC"/>
</dbReference>
<reference evidence="3 4" key="1">
    <citation type="submission" date="2019-03" db="EMBL/GenBank/DDBJ databases">
        <title>Deep-cultivation of Planctomycetes and their phenomic and genomic characterization uncovers novel biology.</title>
        <authorList>
            <person name="Wiegand S."/>
            <person name="Jogler M."/>
            <person name="Boedeker C."/>
            <person name="Pinto D."/>
            <person name="Vollmers J."/>
            <person name="Rivas-Marin E."/>
            <person name="Kohn T."/>
            <person name="Peeters S.H."/>
            <person name="Heuer A."/>
            <person name="Rast P."/>
            <person name="Oberbeckmann S."/>
            <person name="Bunk B."/>
            <person name="Jeske O."/>
            <person name="Meyerdierks A."/>
            <person name="Storesund J.E."/>
            <person name="Kallscheuer N."/>
            <person name="Luecker S."/>
            <person name="Lage O.M."/>
            <person name="Pohl T."/>
            <person name="Merkel B.J."/>
            <person name="Hornburger P."/>
            <person name="Mueller R.-W."/>
            <person name="Bruemmer F."/>
            <person name="Labrenz M."/>
            <person name="Spormann A.M."/>
            <person name="Op den Camp H."/>
            <person name="Overmann J."/>
            <person name="Amann R."/>
            <person name="Jetten M.S.M."/>
            <person name="Mascher T."/>
            <person name="Medema M.H."/>
            <person name="Devos D.P."/>
            <person name="Kaster A.-K."/>
            <person name="Ovreas L."/>
            <person name="Rohde M."/>
            <person name="Galperin M.Y."/>
            <person name="Jogler C."/>
        </authorList>
    </citation>
    <scope>NUCLEOTIDE SEQUENCE [LARGE SCALE GENOMIC DNA]</scope>
    <source>
        <strain evidence="3 4">V144</strain>
    </source>
</reference>
<dbReference type="CDD" id="cd14014">
    <property type="entry name" value="STKc_PknB_like"/>
    <property type="match status" value="1"/>
</dbReference>
<dbReference type="EC" id="2.7.11.1" evidence="3"/>
<dbReference type="SMART" id="SM00220">
    <property type="entry name" value="S_TKc"/>
    <property type="match status" value="1"/>
</dbReference>
<dbReference type="InterPro" id="IPR045269">
    <property type="entry name" value="Atg1-like"/>
</dbReference>